<keyword evidence="7 14" id="KW-0863">Zinc-finger</keyword>
<feature type="domain" description="C2H2-type" evidence="16">
    <location>
        <begin position="812"/>
        <end position="839"/>
    </location>
</feature>
<dbReference type="FunFam" id="3.30.160.60:FF:001235">
    <property type="entry name" value="Si:ch211-119o8.6"/>
    <property type="match status" value="1"/>
</dbReference>
<dbReference type="EMBL" id="SOYY01000005">
    <property type="protein sequence ID" value="KAA0720608.1"/>
    <property type="molecule type" value="Genomic_DNA"/>
</dbReference>
<feature type="domain" description="C2H2-type" evidence="16">
    <location>
        <begin position="868"/>
        <end position="895"/>
    </location>
</feature>
<feature type="domain" description="C2H2-type" evidence="16">
    <location>
        <begin position="784"/>
        <end position="811"/>
    </location>
</feature>
<dbReference type="FunFam" id="3.30.160.60:FF:001498">
    <property type="entry name" value="Zinc finger protein 404"/>
    <property type="match status" value="1"/>
</dbReference>
<comment type="pathway">
    <text evidence="3">Protein modification; protein ubiquitination.</text>
</comment>
<dbReference type="PROSITE" id="PS50157">
    <property type="entry name" value="ZINC_FINGER_C2H2_2"/>
    <property type="match status" value="14"/>
</dbReference>
<dbReference type="Pfam" id="PF14973">
    <property type="entry name" value="TINF2_N"/>
    <property type="match status" value="1"/>
</dbReference>
<dbReference type="GO" id="GO:0003677">
    <property type="term" value="F:DNA binding"/>
    <property type="evidence" value="ECO:0007669"/>
    <property type="project" value="UniProtKB-KW"/>
</dbReference>
<dbReference type="FunFam" id="3.30.160.60:FF:000226">
    <property type="entry name" value="Zinc finger protein 236 variant"/>
    <property type="match status" value="1"/>
</dbReference>
<keyword evidence="5" id="KW-0479">Metal-binding</keyword>
<keyword evidence="12" id="KW-0804">Transcription</keyword>
<feature type="region of interest" description="Disordered" evidence="15">
    <location>
        <begin position="476"/>
        <end position="499"/>
    </location>
</feature>
<keyword evidence="11" id="KW-0238">DNA-binding</keyword>
<dbReference type="FunFam" id="3.30.160.60:FF:000690">
    <property type="entry name" value="Zinc finger protein 354C"/>
    <property type="match status" value="1"/>
</dbReference>
<feature type="domain" description="C2H2-type" evidence="16">
    <location>
        <begin position="503"/>
        <end position="530"/>
    </location>
</feature>
<feature type="domain" description="C2H2-type" evidence="16">
    <location>
        <begin position="588"/>
        <end position="615"/>
    </location>
</feature>
<evidence type="ECO:0000256" key="14">
    <source>
        <dbReference type="PROSITE-ProRule" id="PRU00042"/>
    </source>
</evidence>
<evidence type="ECO:0000256" key="4">
    <source>
        <dbReference type="ARBA" id="ARBA00006991"/>
    </source>
</evidence>
<keyword evidence="8" id="KW-0833">Ubl conjugation pathway</keyword>
<evidence type="ECO:0000313" key="18">
    <source>
        <dbReference type="Proteomes" id="UP000324632"/>
    </source>
</evidence>
<evidence type="ECO:0000256" key="3">
    <source>
        <dbReference type="ARBA" id="ARBA00004906"/>
    </source>
</evidence>
<dbReference type="CDD" id="cd11657">
    <property type="entry name" value="TIN2_N"/>
    <property type="match status" value="1"/>
</dbReference>
<dbReference type="GO" id="GO:0008270">
    <property type="term" value="F:zinc ion binding"/>
    <property type="evidence" value="ECO:0007669"/>
    <property type="project" value="UniProtKB-KW"/>
</dbReference>
<dbReference type="Pfam" id="PF13912">
    <property type="entry name" value="zf-C2H2_6"/>
    <property type="match status" value="2"/>
</dbReference>
<feature type="domain" description="C2H2-type" evidence="16">
    <location>
        <begin position="840"/>
        <end position="867"/>
    </location>
</feature>
<feature type="domain" description="C2H2-type" evidence="16">
    <location>
        <begin position="728"/>
        <end position="755"/>
    </location>
</feature>
<dbReference type="InterPro" id="IPR013087">
    <property type="entry name" value="Znf_C2H2_type"/>
</dbReference>
<evidence type="ECO:0000256" key="2">
    <source>
        <dbReference type="ARBA" id="ARBA00004123"/>
    </source>
</evidence>
<evidence type="ECO:0000313" key="17">
    <source>
        <dbReference type="EMBL" id="KAA0720608.1"/>
    </source>
</evidence>
<dbReference type="FunFam" id="3.30.160.60:FF:000495">
    <property type="entry name" value="zinc finger protein 668"/>
    <property type="match status" value="1"/>
</dbReference>
<feature type="domain" description="C2H2-type" evidence="16">
    <location>
        <begin position="531"/>
        <end position="554"/>
    </location>
</feature>
<feature type="domain" description="C2H2-type" evidence="16">
    <location>
        <begin position="644"/>
        <end position="671"/>
    </location>
</feature>
<dbReference type="FunFam" id="3.30.160.60:FF:000446">
    <property type="entry name" value="Zinc finger protein"/>
    <property type="match status" value="1"/>
</dbReference>
<sequence>MDEENSNTGVSLTLSSLRLLVPPLHLMSAFMWQVLQRKSVMHYGRLEEFVSMVTKTLPQLLSYRQRAQLRLGLRARMVLELCRSPADVRTIQTHLDLMQYPAAAMSEDADADVRPLVANFKALVLALLKDPVERAYFFQEVFPVQYGAQYDTALKELMWDLLSRLEKLFPVPDLNKDSMQTNPDDLHSLLQQYQLFGGSETPCWQKSSKPGSVPLSSGDCIFSTLSIPPSVRVLVAAEPLVYHVQSTSVALLNPAAPGHLDTIIVTDYTEVELSSQEVLVEEEAVTSTCVQEKEEQILLVDEAANCAHQTTLDAETTRCDVTCEVASVATATTSHTELAIIDPQDEQDLQTGGSGQLSSRDEDTSTNISPEAGGDVSELQAIETTSLSDDGRTTATRKGRRRPRNSADTADKKTRQRRARSVKQNTTEERSADASHVETPGNTLCRCLKIKITLKFIHSEGLFSTDAADELSSRPEAEITASHQTPALPSTEPLASDNPSAGHACKICGRTFTRRSDVRRHQLTHTGERPFSCGQCGKWFQHSWDLTKHCRKTHGEASFTCQLCRSTFANLRTLTAHHKKSHSGELPHYCSICGEASPTAAALIEHRKNHSAAQRYLCEQCGEGFDTIRQRSAHRQCHRRRQQFKCPQCDKTYTRRTDVKRHMLSHTGERPHQCSVCGKRFSLRSGLQKHMVTHTDARPFRCPHCPKKFTQLSILHRHERMHTGERPYLCSQCGKSFLSHGELIKHNKTHTEERPYSCSQCHKGFKFKRALQDHLLSHSGARPYPCTYCDKMFAKPFALNRHHLIHTGERPFSCSHCDRRFLTSSELSLHERVHTGERPYCCSLCPRKFRSSSELSRHRRSHSQERPHRCGYCPKAFASAAKLKNHIRIHTGERKPRPSAGANLTTSVPEMEAITVILS</sequence>
<dbReference type="InterPro" id="IPR036236">
    <property type="entry name" value="Znf_C2H2_sf"/>
</dbReference>
<proteinExistence type="inferred from homology"/>
<evidence type="ECO:0000256" key="11">
    <source>
        <dbReference type="ARBA" id="ARBA00023125"/>
    </source>
</evidence>
<dbReference type="GO" id="GO:0005634">
    <property type="term" value="C:nucleus"/>
    <property type="evidence" value="ECO:0007669"/>
    <property type="project" value="UniProtKB-SubCell"/>
</dbReference>
<dbReference type="Proteomes" id="UP000324632">
    <property type="component" value="Chromosome 5"/>
</dbReference>
<feature type="domain" description="C2H2-type" evidence="16">
    <location>
        <begin position="672"/>
        <end position="699"/>
    </location>
</feature>
<dbReference type="SUPFAM" id="SSF57667">
    <property type="entry name" value="beta-beta-alpha zinc fingers"/>
    <property type="match status" value="8"/>
</dbReference>
<keyword evidence="18" id="KW-1185">Reference proteome</keyword>
<dbReference type="FunFam" id="3.30.160.60:FF:000100">
    <property type="entry name" value="Zinc finger 45-like"/>
    <property type="match status" value="2"/>
</dbReference>
<evidence type="ECO:0000256" key="13">
    <source>
        <dbReference type="ARBA" id="ARBA00023242"/>
    </source>
</evidence>
<evidence type="ECO:0000259" key="16">
    <source>
        <dbReference type="PROSITE" id="PS50157"/>
    </source>
</evidence>
<comment type="function">
    <text evidence="1">May be involved in transcriptional regulation.</text>
</comment>
<dbReference type="Gene3D" id="3.30.160.60">
    <property type="entry name" value="Classic Zinc Finger"/>
    <property type="match status" value="12"/>
</dbReference>
<evidence type="ECO:0000256" key="6">
    <source>
        <dbReference type="ARBA" id="ARBA00022737"/>
    </source>
</evidence>
<evidence type="ECO:0000256" key="5">
    <source>
        <dbReference type="ARBA" id="ARBA00022723"/>
    </source>
</evidence>
<gene>
    <name evidence="17" type="ORF">E1301_Tti011639</name>
</gene>
<feature type="compositionally biased region" description="Basic and acidic residues" evidence="15">
    <location>
        <begin position="426"/>
        <end position="436"/>
    </location>
</feature>
<comment type="subcellular location">
    <subcellularLocation>
        <location evidence="2">Nucleus</location>
    </subcellularLocation>
</comment>
<protein>
    <recommendedName>
        <fullName evidence="16">C2H2-type domain-containing protein</fullName>
    </recommendedName>
</protein>
<dbReference type="FunFam" id="3.30.160.60:FF:000093">
    <property type="entry name" value="zinc finger protein 668 isoform X1"/>
    <property type="match status" value="1"/>
</dbReference>
<keyword evidence="10" id="KW-0805">Transcription regulation</keyword>
<dbReference type="FunFam" id="3.30.160.60:FF:001485">
    <property type="entry name" value="Krueppel-related zinc finger protein"/>
    <property type="match status" value="1"/>
</dbReference>
<dbReference type="SMART" id="SM00355">
    <property type="entry name" value="ZnF_C2H2"/>
    <property type="match status" value="14"/>
</dbReference>
<evidence type="ECO:0000256" key="15">
    <source>
        <dbReference type="SAM" id="MobiDB-lite"/>
    </source>
</evidence>
<dbReference type="FunFam" id="3.30.160.60:FF:000325">
    <property type="entry name" value="ZFP90 zinc finger protein"/>
    <property type="match status" value="1"/>
</dbReference>
<feature type="domain" description="C2H2-type" evidence="16">
    <location>
        <begin position="559"/>
        <end position="587"/>
    </location>
</feature>
<dbReference type="PANTHER" id="PTHR24376">
    <property type="entry name" value="ZINC FINGER PROTEIN"/>
    <property type="match status" value="1"/>
</dbReference>
<reference evidence="17 18" key="1">
    <citation type="journal article" date="2019" name="Mol. Ecol. Resour.">
        <title>Chromosome-level genome assembly of Triplophysa tibetana, a fish adapted to the harsh high-altitude environment of the Tibetan Plateau.</title>
        <authorList>
            <person name="Yang X."/>
            <person name="Liu H."/>
            <person name="Ma Z."/>
            <person name="Zou Y."/>
            <person name="Zou M."/>
            <person name="Mao Y."/>
            <person name="Li X."/>
            <person name="Wang H."/>
            <person name="Chen T."/>
            <person name="Wang W."/>
            <person name="Yang R."/>
        </authorList>
    </citation>
    <scope>NUCLEOTIDE SEQUENCE [LARGE SCALE GENOMIC DNA]</scope>
    <source>
        <strain evidence="17">TTIB1903HZAU</strain>
        <tissue evidence="17">Muscle</tissue>
    </source>
</reference>
<feature type="domain" description="C2H2-type" evidence="16">
    <location>
        <begin position="700"/>
        <end position="727"/>
    </location>
</feature>
<keyword evidence="13" id="KW-0539">Nucleus</keyword>
<evidence type="ECO:0000256" key="7">
    <source>
        <dbReference type="ARBA" id="ARBA00022771"/>
    </source>
</evidence>
<name>A0A5A9PFM3_9TELE</name>
<evidence type="ECO:0000256" key="12">
    <source>
        <dbReference type="ARBA" id="ARBA00023163"/>
    </source>
</evidence>
<dbReference type="PANTHER" id="PTHR24376:SF235">
    <property type="entry name" value="C2H2-TYPE DOMAIN-CONTAINING PROTEIN"/>
    <property type="match status" value="1"/>
</dbReference>
<feature type="domain" description="C2H2-type" evidence="16">
    <location>
        <begin position="756"/>
        <end position="783"/>
    </location>
</feature>
<evidence type="ECO:0000256" key="10">
    <source>
        <dbReference type="ARBA" id="ARBA00023015"/>
    </source>
</evidence>
<evidence type="ECO:0000256" key="8">
    <source>
        <dbReference type="ARBA" id="ARBA00022786"/>
    </source>
</evidence>
<dbReference type="Pfam" id="PF00096">
    <property type="entry name" value="zf-C2H2"/>
    <property type="match status" value="8"/>
</dbReference>
<accession>A0A5A9PFM3</accession>
<dbReference type="InterPro" id="IPR029400">
    <property type="entry name" value="TINF2_N"/>
</dbReference>
<evidence type="ECO:0000256" key="9">
    <source>
        <dbReference type="ARBA" id="ARBA00022833"/>
    </source>
</evidence>
<feature type="region of interest" description="Disordered" evidence="15">
    <location>
        <begin position="337"/>
        <end position="438"/>
    </location>
</feature>
<evidence type="ECO:0000256" key="1">
    <source>
        <dbReference type="ARBA" id="ARBA00003767"/>
    </source>
</evidence>
<organism evidence="17 18">
    <name type="scientific">Triplophysa tibetana</name>
    <dbReference type="NCBI Taxonomy" id="1572043"/>
    <lineage>
        <taxon>Eukaryota</taxon>
        <taxon>Metazoa</taxon>
        <taxon>Chordata</taxon>
        <taxon>Craniata</taxon>
        <taxon>Vertebrata</taxon>
        <taxon>Euteleostomi</taxon>
        <taxon>Actinopterygii</taxon>
        <taxon>Neopterygii</taxon>
        <taxon>Teleostei</taxon>
        <taxon>Ostariophysi</taxon>
        <taxon>Cypriniformes</taxon>
        <taxon>Nemacheilidae</taxon>
        <taxon>Triplophysa</taxon>
    </lineage>
</organism>
<keyword evidence="6" id="KW-0677">Repeat</keyword>
<dbReference type="AlphaFoldDB" id="A0A5A9PFM3"/>
<dbReference type="PROSITE" id="PS00028">
    <property type="entry name" value="ZINC_FINGER_C2H2_1"/>
    <property type="match status" value="13"/>
</dbReference>
<keyword evidence="9" id="KW-0862">Zinc</keyword>
<feature type="compositionally biased region" description="Basic residues" evidence="15">
    <location>
        <begin position="395"/>
        <end position="404"/>
    </location>
</feature>
<comment type="caution">
    <text evidence="17">The sequence shown here is derived from an EMBL/GenBank/DDBJ whole genome shotgun (WGS) entry which is preliminary data.</text>
</comment>
<comment type="similarity">
    <text evidence="4">Belongs to the krueppel C2H2-type zinc-finger protein family.</text>
</comment>
<feature type="domain" description="C2H2-type" evidence="16">
    <location>
        <begin position="616"/>
        <end position="643"/>
    </location>
</feature>